<keyword evidence="1" id="KW-0808">Transferase</keyword>
<dbReference type="SUPFAM" id="SSF56112">
    <property type="entry name" value="Protein kinase-like (PK-like)"/>
    <property type="match status" value="1"/>
</dbReference>
<evidence type="ECO:0000256" key="6">
    <source>
        <dbReference type="SAM" id="MobiDB-lite"/>
    </source>
</evidence>
<dbReference type="Gene3D" id="1.10.510.10">
    <property type="entry name" value="Transferase(Phosphotransferase) domain 1"/>
    <property type="match status" value="1"/>
</dbReference>
<dbReference type="InterPro" id="IPR011047">
    <property type="entry name" value="Quinoprotein_ADH-like_sf"/>
</dbReference>
<evidence type="ECO:0000259" key="7">
    <source>
        <dbReference type="PROSITE" id="PS50011"/>
    </source>
</evidence>
<dbReference type="InterPro" id="IPR008271">
    <property type="entry name" value="Ser/Thr_kinase_AS"/>
</dbReference>
<feature type="binding site" evidence="5">
    <location>
        <position position="43"/>
    </location>
    <ligand>
        <name>ATP</name>
        <dbReference type="ChEBI" id="CHEBI:30616"/>
    </ligand>
</feature>
<feature type="compositionally biased region" description="Pro residues" evidence="6">
    <location>
        <begin position="310"/>
        <end position="319"/>
    </location>
</feature>
<feature type="region of interest" description="Disordered" evidence="6">
    <location>
        <begin position="349"/>
        <end position="385"/>
    </location>
</feature>
<dbReference type="Gene3D" id="3.30.200.20">
    <property type="entry name" value="Phosphorylase Kinase, domain 1"/>
    <property type="match status" value="1"/>
</dbReference>
<evidence type="ECO:0000256" key="4">
    <source>
        <dbReference type="ARBA" id="ARBA00022840"/>
    </source>
</evidence>
<evidence type="ECO:0000313" key="8">
    <source>
        <dbReference type="EMBL" id="GAA2039152.1"/>
    </source>
</evidence>
<dbReference type="InterPro" id="IPR015943">
    <property type="entry name" value="WD40/YVTN_repeat-like_dom_sf"/>
</dbReference>
<protein>
    <recommendedName>
        <fullName evidence="7">Protein kinase domain-containing protein</fullName>
    </recommendedName>
</protein>
<dbReference type="PANTHER" id="PTHR43289:SF34">
    <property type="entry name" value="SERINE_THREONINE-PROTEIN KINASE YBDM-RELATED"/>
    <property type="match status" value="1"/>
</dbReference>
<comment type="caution">
    <text evidence="8">The sequence shown here is derived from an EMBL/GenBank/DDBJ whole genome shotgun (WGS) entry which is preliminary data.</text>
</comment>
<sequence>MDALKPDDPSRIGPFTPLARIGAGGMGRVYLARSRGGRPVAVKVIRAEYAEDERFRTRFRREVEAARTVNGLYTAPVLDAGPDDAEPWLATAYIPGPSLQRVVQDHGPLPEHSARVLGAGIAEALGAIHSAGLIHRDLKPSNVICGPDGPRVIDFGISHAVGGTSLTATGIVVGSPRYASPEQCRADAQGSPASDVFALGGVLVYATTGIPPFGEGPDHVQLYLVVHEQPDLAAVPVPLRPVVSACLEKDPANRPSIDELLDTLLPPDAGPGADWLPEGVHRELRDYAAAAPTGATEVPTHERPEHDPVRTPPPTPAPAPTRRRFLTGAAALAAMAASSGGAWYAATRHTRKTPPTSPTAGTSPTGENLATATAPSPHPTGKYGEDWQVGTDLGRAGGAVVRNGRLFGVYTAQSSSPNPQQSLVALDTTTGATVFHPANIPGVDAPAGAGIAVDDRYIYTYGAGTVYAWHITDGQPAWSKSGVLQPSTEANDMPFSGILGMVAGTLIIGAPVIDPKNPPCLAGFSVADQSRLWVRKPTDLLGGLPADMSKNDSISIGVYVPHLGDQFYLTLSDQTSLRVLKGVDPKTAKDLWHTGFTHRTENDAGTANPTVTGTEDHVYLTDMHSGSIHAYDTGGTWKWTHPDPDAPNHVTLAPEQRYTGPVLQADNTVYATNARAVIALDATTKSPSGTTIWPTSHQFNGLIGAPVLSGDKIWVEINTPSNATNLAIAVLNRSDGTPTTQYAMPPGPTGSSADMLLSDPDTPSVYILTASGEVLGYHHRQ</sequence>
<feature type="domain" description="Protein kinase" evidence="7">
    <location>
        <begin position="15"/>
        <end position="276"/>
    </location>
</feature>
<reference evidence="8 9" key="1">
    <citation type="journal article" date="2019" name="Int. J. Syst. Evol. Microbiol.">
        <title>The Global Catalogue of Microorganisms (GCM) 10K type strain sequencing project: providing services to taxonomists for standard genome sequencing and annotation.</title>
        <authorList>
            <consortium name="The Broad Institute Genomics Platform"/>
            <consortium name="The Broad Institute Genome Sequencing Center for Infectious Disease"/>
            <person name="Wu L."/>
            <person name="Ma J."/>
        </authorList>
    </citation>
    <scope>NUCLEOTIDE SEQUENCE [LARGE SCALE GENOMIC DNA]</scope>
    <source>
        <strain evidence="8 9">JCM 16014</strain>
    </source>
</reference>
<keyword evidence="9" id="KW-1185">Reference proteome</keyword>
<name>A0ABN2UJX8_9ACTN</name>
<dbReference type="PROSITE" id="PS00108">
    <property type="entry name" value="PROTEIN_KINASE_ST"/>
    <property type="match status" value="1"/>
</dbReference>
<dbReference type="CDD" id="cd14014">
    <property type="entry name" value="STKc_PknB_like"/>
    <property type="match status" value="1"/>
</dbReference>
<dbReference type="Proteomes" id="UP001500751">
    <property type="component" value="Unassembled WGS sequence"/>
</dbReference>
<dbReference type="InterPro" id="IPR002372">
    <property type="entry name" value="PQQ_rpt_dom"/>
</dbReference>
<dbReference type="PROSITE" id="PS50011">
    <property type="entry name" value="PROTEIN_KINASE_DOM"/>
    <property type="match status" value="1"/>
</dbReference>
<keyword evidence="2 5" id="KW-0547">Nucleotide-binding</keyword>
<dbReference type="Pfam" id="PF13360">
    <property type="entry name" value="PQQ_2"/>
    <property type="match status" value="1"/>
</dbReference>
<dbReference type="InterPro" id="IPR000719">
    <property type="entry name" value="Prot_kinase_dom"/>
</dbReference>
<dbReference type="EMBL" id="BAAAQN010000027">
    <property type="protein sequence ID" value="GAA2039152.1"/>
    <property type="molecule type" value="Genomic_DNA"/>
</dbReference>
<dbReference type="Gene3D" id="2.130.10.10">
    <property type="entry name" value="YVTN repeat-like/Quinoprotein amine dehydrogenase"/>
    <property type="match status" value="1"/>
</dbReference>
<dbReference type="Pfam" id="PF00069">
    <property type="entry name" value="Pkinase"/>
    <property type="match status" value="1"/>
</dbReference>
<evidence type="ECO:0000256" key="3">
    <source>
        <dbReference type="ARBA" id="ARBA00022777"/>
    </source>
</evidence>
<organism evidence="8 9">
    <name type="scientific">Catenulispora yoronensis</name>
    <dbReference type="NCBI Taxonomy" id="450799"/>
    <lineage>
        <taxon>Bacteria</taxon>
        <taxon>Bacillati</taxon>
        <taxon>Actinomycetota</taxon>
        <taxon>Actinomycetes</taxon>
        <taxon>Catenulisporales</taxon>
        <taxon>Catenulisporaceae</taxon>
        <taxon>Catenulispora</taxon>
    </lineage>
</organism>
<gene>
    <name evidence="8" type="ORF">GCM10009839_46250</name>
</gene>
<dbReference type="PANTHER" id="PTHR43289">
    <property type="entry name" value="MITOGEN-ACTIVATED PROTEIN KINASE KINASE KINASE 20-RELATED"/>
    <property type="match status" value="1"/>
</dbReference>
<dbReference type="SUPFAM" id="SSF50998">
    <property type="entry name" value="Quinoprotein alcohol dehydrogenase-like"/>
    <property type="match status" value="2"/>
</dbReference>
<keyword evidence="3" id="KW-0418">Kinase</keyword>
<keyword evidence="4 5" id="KW-0067">ATP-binding</keyword>
<evidence type="ECO:0000256" key="1">
    <source>
        <dbReference type="ARBA" id="ARBA00022679"/>
    </source>
</evidence>
<dbReference type="SMART" id="SM00220">
    <property type="entry name" value="S_TKc"/>
    <property type="match status" value="1"/>
</dbReference>
<evidence type="ECO:0000313" key="9">
    <source>
        <dbReference type="Proteomes" id="UP001500751"/>
    </source>
</evidence>
<feature type="region of interest" description="Disordered" evidence="6">
    <location>
        <begin position="292"/>
        <end position="320"/>
    </location>
</feature>
<feature type="compositionally biased region" description="Basic and acidic residues" evidence="6">
    <location>
        <begin position="299"/>
        <end position="309"/>
    </location>
</feature>
<evidence type="ECO:0000256" key="2">
    <source>
        <dbReference type="ARBA" id="ARBA00022741"/>
    </source>
</evidence>
<dbReference type="InterPro" id="IPR011009">
    <property type="entry name" value="Kinase-like_dom_sf"/>
</dbReference>
<evidence type="ECO:0000256" key="5">
    <source>
        <dbReference type="PROSITE-ProRule" id="PRU10141"/>
    </source>
</evidence>
<accession>A0ABN2UJX8</accession>
<dbReference type="RefSeq" id="WP_344667723.1">
    <property type="nucleotide sequence ID" value="NZ_BAAAQN010000027.1"/>
</dbReference>
<proteinExistence type="predicted"/>
<dbReference type="InterPro" id="IPR017441">
    <property type="entry name" value="Protein_kinase_ATP_BS"/>
</dbReference>
<dbReference type="PROSITE" id="PS00107">
    <property type="entry name" value="PROTEIN_KINASE_ATP"/>
    <property type="match status" value="1"/>
</dbReference>